<dbReference type="OrthoDB" id="107347at2"/>
<evidence type="ECO:0000313" key="2">
    <source>
        <dbReference type="EMBL" id="RAK68694.1"/>
    </source>
</evidence>
<comment type="caution">
    <text evidence="2">The sequence shown here is derived from an EMBL/GenBank/DDBJ whole genome shotgun (WGS) entry which is preliminary data.</text>
</comment>
<accession>A0A328BS61</accession>
<dbReference type="InterPro" id="IPR021109">
    <property type="entry name" value="Peptidase_aspartic_dom_sf"/>
</dbReference>
<name>A0A328BS61_9CAUL</name>
<dbReference type="Pfam" id="PF13650">
    <property type="entry name" value="Asp_protease_2"/>
    <property type="match status" value="1"/>
</dbReference>
<dbReference type="Proteomes" id="UP000249524">
    <property type="component" value="Unassembled WGS sequence"/>
</dbReference>
<feature type="compositionally biased region" description="Basic and acidic residues" evidence="1">
    <location>
        <begin position="34"/>
        <end position="56"/>
    </location>
</feature>
<evidence type="ECO:0000313" key="3">
    <source>
        <dbReference type="Proteomes" id="UP000249524"/>
    </source>
</evidence>
<reference evidence="2 3" key="1">
    <citation type="submission" date="2018-05" db="EMBL/GenBank/DDBJ databases">
        <authorList>
            <person name="Lanie J.A."/>
            <person name="Ng W.-L."/>
            <person name="Kazmierczak K.M."/>
            <person name="Andrzejewski T.M."/>
            <person name="Davidsen T.M."/>
            <person name="Wayne K.J."/>
            <person name="Tettelin H."/>
            <person name="Glass J.I."/>
            <person name="Rusch D."/>
            <person name="Podicherti R."/>
            <person name="Tsui H.-C.T."/>
            <person name="Winkler M.E."/>
        </authorList>
    </citation>
    <scope>NUCLEOTIDE SEQUENCE [LARGE SCALE GENOMIC DNA]</scope>
    <source>
        <strain evidence="2 3">BUT-10</strain>
    </source>
</reference>
<dbReference type="CDD" id="cd05483">
    <property type="entry name" value="retropepsin_like_bacteria"/>
    <property type="match status" value="1"/>
</dbReference>
<dbReference type="InterPro" id="IPR034122">
    <property type="entry name" value="Retropepsin-like_bacterial"/>
</dbReference>
<protein>
    <recommendedName>
        <fullName evidence="4">Peptidase A2 domain-containing protein</fullName>
    </recommendedName>
</protein>
<proteinExistence type="predicted"/>
<keyword evidence="3" id="KW-1185">Reference proteome</keyword>
<evidence type="ECO:0000256" key="1">
    <source>
        <dbReference type="SAM" id="MobiDB-lite"/>
    </source>
</evidence>
<dbReference type="EMBL" id="QFYS01000001">
    <property type="protein sequence ID" value="RAK68694.1"/>
    <property type="molecule type" value="Genomic_DNA"/>
</dbReference>
<dbReference type="AlphaFoldDB" id="A0A328BS61"/>
<dbReference type="Gene3D" id="2.40.70.10">
    <property type="entry name" value="Acid Proteases"/>
    <property type="match status" value="2"/>
</dbReference>
<dbReference type="SUPFAM" id="SSF50630">
    <property type="entry name" value="Acid proteases"/>
    <property type="match status" value="2"/>
</dbReference>
<evidence type="ECO:0008006" key="4">
    <source>
        <dbReference type="Google" id="ProtNLM"/>
    </source>
</evidence>
<organism evidence="2 3">
    <name type="scientific">Phenylobacterium kunshanense</name>
    <dbReference type="NCBI Taxonomy" id="1445034"/>
    <lineage>
        <taxon>Bacteria</taxon>
        <taxon>Pseudomonadati</taxon>
        <taxon>Pseudomonadota</taxon>
        <taxon>Alphaproteobacteria</taxon>
        <taxon>Caulobacterales</taxon>
        <taxon>Caulobacteraceae</taxon>
        <taxon>Phenylobacterium</taxon>
    </lineage>
</organism>
<feature type="region of interest" description="Disordered" evidence="1">
    <location>
        <begin position="28"/>
        <end position="56"/>
    </location>
</feature>
<dbReference type="RefSeq" id="WP_111274186.1">
    <property type="nucleotide sequence ID" value="NZ_QFYS01000001.1"/>
</dbReference>
<gene>
    <name evidence="2" type="ORF">DJ019_01355</name>
</gene>
<sequence>MSPTRRNASLGLLAAVGGLSGARAWAQPLSPEAPLERPDRDDDPHTELATRESRNEHMLAPVQINGQGPFHFLLDTGANASCVSHRLMERLDLEAGGTAPVHTVVGVRHRPIVLLDELRVGPRNRRQVRAPALPIKGADIDGILGVDWLKGQRLVLDFKARRLEITRSQSDTSQAGRVVVVPARRRHGQLTIVDADLSGRRISAIIDSGAQGSLCNSRLRDLVRAQEARKGRRDAPVLVRMETLAGEPFTGESVFLPFLRLGGLHLGNVPVTCADTHVFRIWDLEETPALVIGMDLLTQFERVAVDFGRSQVRFDFV</sequence>
<dbReference type="Pfam" id="PF13975">
    <property type="entry name" value="gag-asp_proteas"/>
    <property type="match status" value="1"/>
</dbReference>